<comment type="caution">
    <text evidence="3">The sequence shown here is derived from an EMBL/GenBank/DDBJ whole genome shotgun (WGS) entry which is preliminary data.</text>
</comment>
<dbReference type="InterPro" id="IPR025841">
    <property type="entry name" value="CP_ATPgrasp_2"/>
</dbReference>
<dbReference type="AlphaFoldDB" id="A0AAE3VNX3"/>
<sequence>MSLFQPGAYMVDAPFDEMTSAGNGCRPAYNLVKAWLDTLDPEILKQRSHEAELLFRRIGITFAVYGQAEAEERIIPFDVVPRVLTIGEWQRLSEGLTQRVRALNAFLADIYGQAEILKAGIVPSDLVYQNPYFRPEMIGLKVPRSIYVPISGIDIVRVDSETFYVLEDNARTPSGVSYMLENREVMMRLFPDLFSEHRIAPVENYPDELLQTLRSLAPPTTRGEPTVVLLSPGQFNSAYYEHTFLADRLGIELVEGRDLFVRDNTVFMRTTQGPKRVDVIYRRLDDEFLDPLAFRPDSVLGVPGLMAAYRAGNVTLANAVGTGVADDKAIYTYMPEIVRFYLGQEPILKNVPTWRCREPDHLAYVLDHLEELVVKEVSGSGGYGMLVGPKADKEQIETFREKLKAKPDDFIAQPTLALSTCPTFVGEGIAPRHVDLRPFVLSGADQVRIVPGGLTRVALREGSLVVNSSQGGGTKDTWVLDDPTGADAPPGTPSGPAEVSSVQSQTQTGPSGQSQSQSQGQS</sequence>
<dbReference type="InterPro" id="IPR016450">
    <property type="entry name" value="UCP005522"/>
</dbReference>
<dbReference type="PANTHER" id="PTHR34595:SF7">
    <property type="entry name" value="SLL1039 PROTEIN"/>
    <property type="match status" value="1"/>
</dbReference>
<dbReference type="EMBL" id="JAUSUL010000002">
    <property type="protein sequence ID" value="MDQ0315533.1"/>
    <property type="molecule type" value="Genomic_DNA"/>
</dbReference>
<proteinExistence type="predicted"/>
<feature type="region of interest" description="Disordered" evidence="1">
    <location>
        <begin position="466"/>
        <end position="522"/>
    </location>
</feature>
<dbReference type="PANTHER" id="PTHR34595">
    <property type="entry name" value="BLR5612 PROTEIN"/>
    <property type="match status" value="1"/>
</dbReference>
<reference evidence="3" key="1">
    <citation type="submission" date="2023-07" db="EMBL/GenBank/DDBJ databases">
        <title>Genomic Encyclopedia of Type Strains, Phase IV (KMG-IV): sequencing the most valuable type-strain genomes for metagenomic binning, comparative biology and taxonomic classification.</title>
        <authorList>
            <person name="Goeker M."/>
        </authorList>
    </citation>
    <scope>NUCLEOTIDE SEQUENCE</scope>
    <source>
        <strain evidence="3">DSM 21202</strain>
    </source>
</reference>
<feature type="domain" description="Circularly permuted ATP-grasp type 2" evidence="2">
    <location>
        <begin position="81"/>
        <end position="458"/>
    </location>
</feature>
<accession>A0AAE3VNX3</accession>
<evidence type="ECO:0000313" key="4">
    <source>
        <dbReference type="Proteomes" id="UP001229244"/>
    </source>
</evidence>
<evidence type="ECO:0000259" key="2">
    <source>
        <dbReference type="Pfam" id="PF14403"/>
    </source>
</evidence>
<protein>
    <submittedName>
        <fullName evidence="3">Circularly permuted ATP-grasp superfamily protein</fullName>
    </submittedName>
</protein>
<name>A0AAE3VNX3_9HYPH</name>
<dbReference type="Gene3D" id="3.40.50.11290">
    <property type="match status" value="1"/>
</dbReference>
<dbReference type="Pfam" id="PF14403">
    <property type="entry name" value="CP_ATPgrasp_2"/>
    <property type="match status" value="1"/>
</dbReference>
<organism evidence="3 4">
    <name type="scientific">Amorphus orientalis</name>
    <dbReference type="NCBI Taxonomy" id="649198"/>
    <lineage>
        <taxon>Bacteria</taxon>
        <taxon>Pseudomonadati</taxon>
        <taxon>Pseudomonadota</taxon>
        <taxon>Alphaproteobacteria</taxon>
        <taxon>Hyphomicrobiales</taxon>
        <taxon>Amorphaceae</taxon>
        <taxon>Amorphus</taxon>
    </lineage>
</organism>
<keyword evidence="4" id="KW-1185">Reference proteome</keyword>
<dbReference type="Gene3D" id="3.30.1490.270">
    <property type="match status" value="1"/>
</dbReference>
<feature type="compositionally biased region" description="Low complexity" evidence="1">
    <location>
        <begin position="499"/>
        <end position="522"/>
    </location>
</feature>
<dbReference type="Proteomes" id="UP001229244">
    <property type="component" value="Unassembled WGS sequence"/>
</dbReference>
<evidence type="ECO:0000256" key="1">
    <source>
        <dbReference type="SAM" id="MobiDB-lite"/>
    </source>
</evidence>
<gene>
    <name evidence="3" type="ORF">J2S73_001990</name>
</gene>
<dbReference type="PIRSF" id="PIRSF005522">
    <property type="entry name" value="UCP005522"/>
    <property type="match status" value="1"/>
</dbReference>
<dbReference type="SUPFAM" id="SSF56059">
    <property type="entry name" value="Glutathione synthetase ATP-binding domain-like"/>
    <property type="match status" value="1"/>
</dbReference>
<evidence type="ECO:0000313" key="3">
    <source>
        <dbReference type="EMBL" id="MDQ0315533.1"/>
    </source>
</evidence>
<dbReference type="InterPro" id="IPR051680">
    <property type="entry name" value="ATP-dep_Glu-Cys_Ligase-2"/>
</dbReference>